<feature type="transmembrane region" description="Helical" evidence="1">
    <location>
        <begin position="201"/>
        <end position="218"/>
    </location>
</feature>
<proteinExistence type="predicted"/>
<feature type="transmembrane region" description="Helical" evidence="1">
    <location>
        <begin position="21"/>
        <end position="39"/>
    </location>
</feature>
<keyword evidence="3" id="KW-1185">Reference proteome</keyword>
<keyword evidence="1" id="KW-1133">Transmembrane helix</keyword>
<dbReference type="PANTHER" id="PTHR37422">
    <property type="entry name" value="TEICHURONIC ACID BIOSYNTHESIS PROTEIN TUAE"/>
    <property type="match status" value="1"/>
</dbReference>
<evidence type="ECO:0000313" key="2">
    <source>
        <dbReference type="EMBL" id="ATC64035.1"/>
    </source>
</evidence>
<reference evidence="2 3" key="1">
    <citation type="submission" date="2017-09" db="EMBL/GenBank/DDBJ databases">
        <title>Complete genome sequence of Verrucomicrobial strain HZ-65, isolated from freshwater.</title>
        <authorList>
            <person name="Choi A."/>
        </authorList>
    </citation>
    <scope>NUCLEOTIDE SEQUENCE [LARGE SCALE GENOMIC DNA]</scope>
    <source>
        <strain evidence="2 3">HZ-65</strain>
    </source>
</reference>
<protein>
    <recommendedName>
        <fullName evidence="4">O-antigen polymerase</fullName>
    </recommendedName>
</protein>
<evidence type="ECO:0000256" key="1">
    <source>
        <dbReference type="SAM" id="Phobius"/>
    </source>
</evidence>
<evidence type="ECO:0000313" key="3">
    <source>
        <dbReference type="Proteomes" id="UP000217265"/>
    </source>
</evidence>
<accession>A0A290Q5T2</accession>
<feature type="transmembrane region" description="Helical" evidence="1">
    <location>
        <begin position="172"/>
        <end position="194"/>
    </location>
</feature>
<gene>
    <name evidence="2" type="ORF">CMV30_08780</name>
</gene>
<dbReference type="PANTHER" id="PTHR37422:SF13">
    <property type="entry name" value="LIPOPOLYSACCHARIDE BIOSYNTHESIS PROTEIN PA4999-RELATED"/>
    <property type="match status" value="1"/>
</dbReference>
<dbReference type="KEGG" id="vbh:CMV30_08780"/>
<feature type="transmembrane region" description="Helical" evidence="1">
    <location>
        <begin position="51"/>
        <end position="69"/>
    </location>
</feature>
<keyword evidence="1" id="KW-0812">Transmembrane</keyword>
<feature type="transmembrane region" description="Helical" evidence="1">
    <location>
        <begin position="375"/>
        <end position="393"/>
    </location>
</feature>
<feature type="transmembrane region" description="Helical" evidence="1">
    <location>
        <begin position="130"/>
        <end position="152"/>
    </location>
</feature>
<dbReference type="AlphaFoldDB" id="A0A290Q5T2"/>
<feature type="transmembrane region" description="Helical" evidence="1">
    <location>
        <begin position="224"/>
        <end position="241"/>
    </location>
</feature>
<feature type="transmembrane region" description="Helical" evidence="1">
    <location>
        <begin position="405"/>
        <end position="424"/>
    </location>
</feature>
<organism evidence="2 3">
    <name type="scientific">Nibricoccus aquaticus</name>
    <dbReference type="NCBI Taxonomy" id="2576891"/>
    <lineage>
        <taxon>Bacteria</taxon>
        <taxon>Pseudomonadati</taxon>
        <taxon>Verrucomicrobiota</taxon>
        <taxon>Opitutia</taxon>
        <taxon>Opitutales</taxon>
        <taxon>Opitutaceae</taxon>
        <taxon>Nibricoccus</taxon>
    </lineage>
</organism>
<name>A0A290Q5T2_9BACT</name>
<keyword evidence="1" id="KW-0472">Membrane</keyword>
<sequence length="468" mass="51321">MIGVVAAVPWIGGAKTRMENVLWYPGVALCSAFFLMCVARARESRKPQIPPLAAGCVGVLLACLAWWWVQPEPGFATAFAEEHWAFIESWNPAGQLQFPREERLFFAGSVLLGFLAAVDLGRDGRFRRKVYWVIAVSGLAAAGYSVGQKWLGWSAVPWLLTSYGLDRFSGPFFNYSASAASVNFAWPWLVFGVWASLKKRLPVMILTVAVTVAALMAWPATSGWGVAGILLTGGALWQLCAKRFGLGPRWILGLCAALFAAAFVWQAREVSALRARYSDRWTGAEATRMNAAARDEAFRVAAASRGDHLVDSPAPPLPSVWNAALRMAGDHPLIGDGPGSWVRESSLYSNDPLVNTFFHMRQFAHHDLLQTAAEWGVLPALAWSALWVFGFYRAAIRNGTSDDDLALLLMLIGVALHSLVHFPLQVPALQTWTAVALGFAWSRRPRVRNEAVPAQENASTNRRRETLG</sequence>
<dbReference type="EMBL" id="CP023344">
    <property type="protein sequence ID" value="ATC64035.1"/>
    <property type="molecule type" value="Genomic_DNA"/>
</dbReference>
<dbReference type="Proteomes" id="UP000217265">
    <property type="component" value="Chromosome"/>
</dbReference>
<feature type="transmembrane region" description="Helical" evidence="1">
    <location>
        <begin position="104"/>
        <end position="121"/>
    </location>
</feature>
<evidence type="ECO:0008006" key="4">
    <source>
        <dbReference type="Google" id="ProtNLM"/>
    </source>
</evidence>
<feature type="transmembrane region" description="Helical" evidence="1">
    <location>
        <begin position="250"/>
        <end position="267"/>
    </location>
</feature>
<dbReference type="InterPro" id="IPR051533">
    <property type="entry name" value="WaaL-like"/>
</dbReference>